<keyword evidence="3 6" id="KW-0812">Transmembrane</keyword>
<evidence type="ECO:0000256" key="3">
    <source>
        <dbReference type="ARBA" id="ARBA00022692"/>
    </source>
</evidence>
<feature type="domain" description="RDD" evidence="7">
    <location>
        <begin position="8"/>
        <end position="135"/>
    </location>
</feature>
<dbReference type="Proteomes" id="UP000093173">
    <property type="component" value="Unassembled WGS sequence"/>
</dbReference>
<dbReference type="EMBL" id="MAJZ01000316">
    <property type="protein sequence ID" value="OCH78053.1"/>
    <property type="molecule type" value="Genomic_DNA"/>
</dbReference>
<dbReference type="InterPro" id="IPR010432">
    <property type="entry name" value="RDD"/>
</dbReference>
<evidence type="ECO:0000259" key="7">
    <source>
        <dbReference type="Pfam" id="PF06271"/>
    </source>
</evidence>
<evidence type="ECO:0000256" key="1">
    <source>
        <dbReference type="ARBA" id="ARBA00004651"/>
    </source>
</evidence>
<evidence type="ECO:0000256" key="5">
    <source>
        <dbReference type="ARBA" id="ARBA00023136"/>
    </source>
</evidence>
<dbReference type="Pfam" id="PF06271">
    <property type="entry name" value="RDD"/>
    <property type="match status" value="1"/>
</dbReference>
<gene>
    <name evidence="8" type="ORF">A6E14_06375</name>
</gene>
<comment type="caution">
    <text evidence="8">The sequence shown here is derived from an EMBL/GenBank/DDBJ whole genome shotgun (WGS) entry which is preliminary data.</text>
</comment>
<organism evidence="8 9">
    <name type="scientific">Vibrio genomosp. F10</name>
    <dbReference type="NCBI Taxonomy" id="723171"/>
    <lineage>
        <taxon>Bacteria</taxon>
        <taxon>Pseudomonadati</taxon>
        <taxon>Pseudomonadota</taxon>
        <taxon>Gammaproteobacteria</taxon>
        <taxon>Vibrionales</taxon>
        <taxon>Vibrionaceae</taxon>
        <taxon>Vibrio</taxon>
    </lineage>
</organism>
<keyword evidence="5 6" id="KW-0472">Membrane</keyword>
<dbReference type="PANTHER" id="PTHR36115">
    <property type="entry name" value="PROLINE-RICH ANTIGEN HOMOLOG-RELATED"/>
    <property type="match status" value="1"/>
</dbReference>
<feature type="transmembrane region" description="Helical" evidence="6">
    <location>
        <begin position="49"/>
        <end position="71"/>
    </location>
</feature>
<keyword evidence="2" id="KW-1003">Cell membrane</keyword>
<evidence type="ECO:0000313" key="9">
    <source>
        <dbReference type="Proteomes" id="UP000093173"/>
    </source>
</evidence>
<dbReference type="AlphaFoldDB" id="A0A1B9R178"/>
<comment type="subcellular location">
    <subcellularLocation>
        <location evidence="1">Cell membrane</location>
        <topology evidence="1">Multi-pass membrane protein</topology>
    </subcellularLocation>
</comment>
<dbReference type="RefSeq" id="WP_065576475.1">
    <property type="nucleotide sequence ID" value="NZ_JBNGCH010000316.1"/>
</dbReference>
<evidence type="ECO:0000256" key="2">
    <source>
        <dbReference type="ARBA" id="ARBA00022475"/>
    </source>
</evidence>
<dbReference type="GO" id="GO:0005886">
    <property type="term" value="C:plasma membrane"/>
    <property type="evidence" value="ECO:0007669"/>
    <property type="project" value="UniProtKB-SubCell"/>
</dbReference>
<keyword evidence="4 6" id="KW-1133">Transmembrane helix</keyword>
<accession>A0A1B9R178</accession>
<evidence type="ECO:0000256" key="4">
    <source>
        <dbReference type="ARBA" id="ARBA00022989"/>
    </source>
</evidence>
<dbReference type="InterPro" id="IPR051791">
    <property type="entry name" value="Pra-immunoreactive"/>
</dbReference>
<name>A0A1B9R178_9VIBR</name>
<sequence>MENEQLEYAGFWVRVGAALIDTFLLLLITMPLLYWIYGEYIFTSDDFIVGGWDFLISWVLPFIATVLFWVYRSATPGKIALKLQVVNADTGLPLTPGKSALRYVAYYVSIIPLCLGFIWVAFSSKKQGWHDLIAKTVVVRTPRAGIDPVNFSKRREYE</sequence>
<dbReference type="PANTHER" id="PTHR36115:SF4">
    <property type="entry name" value="MEMBRANE PROTEIN"/>
    <property type="match status" value="1"/>
</dbReference>
<protein>
    <recommendedName>
        <fullName evidence="7">RDD domain-containing protein</fullName>
    </recommendedName>
</protein>
<reference evidence="9" key="1">
    <citation type="submission" date="2016-06" db="EMBL/GenBank/DDBJ databases">
        <authorList>
            <person name="Hehemann J.-H."/>
            <person name="Arevalo P."/>
            <person name="Datta M.S."/>
            <person name="Polz M.F."/>
        </authorList>
    </citation>
    <scope>NUCLEOTIDE SEQUENCE [LARGE SCALE GENOMIC DNA]</scope>
    <source>
        <strain evidence="9">9CSC122</strain>
    </source>
</reference>
<feature type="transmembrane region" description="Helical" evidence="6">
    <location>
        <begin position="103"/>
        <end position="122"/>
    </location>
</feature>
<feature type="transmembrane region" description="Helical" evidence="6">
    <location>
        <begin position="12"/>
        <end position="37"/>
    </location>
</feature>
<evidence type="ECO:0000256" key="6">
    <source>
        <dbReference type="SAM" id="Phobius"/>
    </source>
</evidence>
<proteinExistence type="predicted"/>
<keyword evidence="9" id="KW-1185">Reference proteome</keyword>
<evidence type="ECO:0000313" key="8">
    <source>
        <dbReference type="EMBL" id="OCH78053.1"/>
    </source>
</evidence>